<reference evidence="1" key="1">
    <citation type="submission" date="2016-10" db="EMBL/GenBank/DDBJ databases">
        <title>Sequence of Gallionella enrichment culture.</title>
        <authorList>
            <person name="Poehlein A."/>
            <person name="Muehling M."/>
            <person name="Daniel R."/>
        </authorList>
    </citation>
    <scope>NUCLEOTIDE SEQUENCE</scope>
</reference>
<gene>
    <name evidence="1" type="primary">smg_5</name>
    <name evidence="1" type="ORF">GALL_292130</name>
</gene>
<dbReference type="HAMAP" id="MF_00598">
    <property type="entry name" value="Smg"/>
    <property type="match status" value="1"/>
</dbReference>
<accession>A0A1J5RA26</accession>
<dbReference type="InterPro" id="IPR007456">
    <property type="entry name" value="Smg"/>
</dbReference>
<dbReference type="AlphaFoldDB" id="A0A1J5RA26"/>
<organism evidence="1">
    <name type="scientific">mine drainage metagenome</name>
    <dbReference type="NCBI Taxonomy" id="410659"/>
    <lineage>
        <taxon>unclassified sequences</taxon>
        <taxon>metagenomes</taxon>
        <taxon>ecological metagenomes</taxon>
    </lineage>
</organism>
<name>A0A1J5RA26_9ZZZZ</name>
<evidence type="ECO:0000313" key="1">
    <source>
        <dbReference type="EMBL" id="OIQ88887.1"/>
    </source>
</evidence>
<comment type="caution">
    <text evidence="1">The sequence shown here is derived from an EMBL/GenBank/DDBJ whole genome shotgun (WGS) entry which is preliminary data.</text>
</comment>
<dbReference type="PANTHER" id="PTHR38692:SF1">
    <property type="entry name" value="PROTEIN SMG"/>
    <property type="match status" value="1"/>
</dbReference>
<protein>
    <submittedName>
        <fullName evidence="1">Protein Smg</fullName>
    </submittedName>
</protein>
<proteinExistence type="inferred from homology"/>
<dbReference type="EMBL" id="MLJW01000353">
    <property type="protein sequence ID" value="OIQ88887.1"/>
    <property type="molecule type" value="Genomic_DNA"/>
</dbReference>
<dbReference type="PANTHER" id="PTHR38692">
    <property type="entry name" value="PROTEIN SMG"/>
    <property type="match status" value="1"/>
</dbReference>
<sequence>MFEVLVYLFENYFEANIRPDQSTLARELSAAGFDQDDIERAFDWFGAMENMSRETEIHPAHEPDGFRIYADEENNKISADGRSFLMFLEQAGVMKPSLRELVIDRAVALPDYPVTLEKIKWIVLMSLWNQNKANDYLFIADAIFGAEQPTLH</sequence>
<dbReference type="Pfam" id="PF04361">
    <property type="entry name" value="DUF494"/>
    <property type="match status" value="1"/>
</dbReference>